<sequence length="126" mass="14064">MLVINMKEDLERALKNKEPSFIIKGELAEKMKKAQKITTIDKWILGALAFVFAVSFFPSTSDGLFGIIMNKILIAIGIFATFEIAIILAVILGGMTLAMMLYKNYHAEFGTDVKTEKITIKCTIKK</sequence>
<dbReference type="RefSeq" id="WP_005751822.1">
    <property type="nucleotide sequence ID" value="NZ_AP025519.1"/>
</dbReference>
<dbReference type="EMBL" id="PPVL01000003">
    <property type="protein sequence ID" value="NNI78746.1"/>
    <property type="molecule type" value="Genomic_DNA"/>
</dbReference>
<accession>A0A1E3XLY7</accession>
<dbReference type="AlphaFoldDB" id="A0A1E3XLY7"/>
<feature type="transmembrane region" description="Helical" evidence="1">
    <location>
        <begin position="72"/>
        <end position="93"/>
    </location>
</feature>
<keyword evidence="1" id="KW-0472">Membrane</keyword>
<dbReference type="GeneID" id="77206418"/>
<proteinExistence type="predicted"/>
<reference evidence="3 4" key="1">
    <citation type="journal article" date="2018" name="Front. Microbiol.">
        <title>Genetic and Phylogenetic Characteristics of Pasteurella multocida Isolates From Different Host Species.</title>
        <authorList>
            <person name="Peng Z."/>
            <person name="Liang W."/>
            <person name="Wang F."/>
            <person name="Xu Z."/>
            <person name="Xie Z."/>
            <person name="Lian Z."/>
            <person name="Hua L."/>
            <person name="Zhou R."/>
            <person name="Chen H."/>
            <person name="Wu B."/>
        </authorList>
    </citation>
    <scope>NUCLEOTIDE SEQUENCE [LARGE SCALE GENOMIC DNA]</scope>
    <source>
        <strain evidence="3 4">HNA06</strain>
    </source>
</reference>
<reference evidence="2" key="2">
    <citation type="submission" date="2022-07" db="EMBL/GenBank/DDBJ databases">
        <title>Genome-based characterization of novel serogroup A variants of Pasteurella multocida.</title>
        <authorList>
            <person name="Prajapati A."/>
            <person name="Yogisharadhya R."/>
            <person name="Mohanty N."/>
            <person name="Chanda M."/>
            <person name="Mendem S.K."/>
            <person name="Siddaramappa S."/>
            <person name="Shivachandra S.B."/>
        </authorList>
    </citation>
    <scope>NUCLEOTIDE SEQUENCE</scope>
    <source>
        <strain evidence="2">NIVEDIPm19</strain>
    </source>
</reference>
<keyword evidence="1" id="KW-0812">Transmembrane</keyword>
<evidence type="ECO:0000256" key="1">
    <source>
        <dbReference type="SAM" id="Phobius"/>
    </source>
</evidence>
<evidence type="ECO:0000313" key="2">
    <source>
        <dbReference type="EMBL" id="MDA5623484.1"/>
    </source>
</evidence>
<feature type="transmembrane region" description="Helical" evidence="1">
    <location>
        <begin position="40"/>
        <end position="60"/>
    </location>
</feature>
<dbReference type="Proteomes" id="UP001145481">
    <property type="component" value="Unassembled WGS sequence"/>
</dbReference>
<dbReference type="KEGG" id="pmul:DR93_862"/>
<name>A0A1E3XLY7_PASMD</name>
<evidence type="ECO:0000313" key="5">
    <source>
        <dbReference type="Proteomes" id="UP001145481"/>
    </source>
</evidence>
<evidence type="ECO:0000313" key="3">
    <source>
        <dbReference type="EMBL" id="NNI78746.1"/>
    </source>
</evidence>
<protein>
    <submittedName>
        <fullName evidence="2">Uncharacterized protein</fullName>
    </submittedName>
</protein>
<dbReference type="EMBL" id="JANJHC010000016">
    <property type="protein sequence ID" value="MDA5623484.1"/>
    <property type="molecule type" value="Genomic_DNA"/>
</dbReference>
<dbReference type="Proteomes" id="UP000540079">
    <property type="component" value="Unassembled WGS sequence"/>
</dbReference>
<comment type="caution">
    <text evidence="2">The sequence shown here is derived from an EMBL/GenBank/DDBJ whole genome shotgun (WGS) entry which is preliminary data.</text>
</comment>
<evidence type="ECO:0000313" key="4">
    <source>
        <dbReference type="Proteomes" id="UP000540079"/>
    </source>
</evidence>
<gene>
    <name evidence="3" type="ORF">C2800_04820</name>
    <name evidence="2" type="ORF">NM948_08025</name>
</gene>
<keyword evidence="1" id="KW-1133">Transmembrane helix</keyword>
<organism evidence="2 5">
    <name type="scientific">Pasteurella multocida</name>
    <dbReference type="NCBI Taxonomy" id="747"/>
    <lineage>
        <taxon>Bacteria</taxon>
        <taxon>Pseudomonadati</taxon>
        <taxon>Pseudomonadota</taxon>
        <taxon>Gammaproteobacteria</taxon>
        <taxon>Pasteurellales</taxon>
        <taxon>Pasteurellaceae</taxon>
        <taxon>Pasteurella</taxon>
    </lineage>
</organism>